<dbReference type="InterPro" id="IPR013132">
    <property type="entry name" value="PseI/NeuA/B-like_N"/>
</dbReference>
<dbReference type="PANTHER" id="PTHR42966:SF1">
    <property type="entry name" value="SIALIC ACID SYNTHASE"/>
    <property type="match status" value="1"/>
</dbReference>
<dbReference type="RefSeq" id="WP_074769723.1">
    <property type="nucleotide sequence ID" value="NZ_FNWO01000013.1"/>
</dbReference>
<dbReference type="EMBL" id="FNWO01000013">
    <property type="protein sequence ID" value="SEH53838.1"/>
    <property type="molecule type" value="Genomic_DNA"/>
</dbReference>
<dbReference type="SUPFAM" id="SSF51569">
    <property type="entry name" value="Aldolase"/>
    <property type="match status" value="1"/>
</dbReference>
<dbReference type="InterPro" id="IPR051690">
    <property type="entry name" value="PseI-like"/>
</dbReference>
<dbReference type="SMART" id="SM00858">
    <property type="entry name" value="SAF"/>
    <property type="match status" value="1"/>
</dbReference>
<keyword evidence="3" id="KW-1185">Reference proteome</keyword>
<feature type="domain" description="AFP-like" evidence="1">
    <location>
        <begin position="273"/>
        <end position="331"/>
    </location>
</feature>
<dbReference type="PROSITE" id="PS50844">
    <property type="entry name" value="AFP_LIKE"/>
    <property type="match status" value="1"/>
</dbReference>
<dbReference type="InterPro" id="IPR036732">
    <property type="entry name" value="AFP_Neu5c_C_sf"/>
</dbReference>
<dbReference type="SUPFAM" id="SSF51269">
    <property type="entry name" value="AFP III-like domain"/>
    <property type="match status" value="1"/>
</dbReference>
<dbReference type="PANTHER" id="PTHR42966">
    <property type="entry name" value="N-ACETYLNEURAMINATE SYNTHASE"/>
    <property type="match status" value="1"/>
</dbReference>
<dbReference type="GO" id="GO:0047444">
    <property type="term" value="F:N-acylneuraminate-9-phosphate synthase activity"/>
    <property type="evidence" value="ECO:0007669"/>
    <property type="project" value="TreeGrafter"/>
</dbReference>
<evidence type="ECO:0000313" key="2">
    <source>
        <dbReference type="EMBL" id="SEH53838.1"/>
    </source>
</evidence>
<name>A0A1H6IXD6_MAGFU</name>
<dbReference type="Gene3D" id="3.90.1210.10">
    <property type="entry name" value="Antifreeze-like/N-acetylneuraminic acid synthase C-terminal domain"/>
    <property type="match status" value="1"/>
</dbReference>
<dbReference type="InterPro" id="IPR013974">
    <property type="entry name" value="SAF"/>
</dbReference>
<organism evidence="2 3">
    <name type="scientific">Magnetospirillum fulvum</name>
    <name type="common">Rhodospirillum fulvum</name>
    <dbReference type="NCBI Taxonomy" id="1082"/>
    <lineage>
        <taxon>Bacteria</taxon>
        <taxon>Pseudomonadati</taxon>
        <taxon>Pseudomonadota</taxon>
        <taxon>Alphaproteobacteria</taxon>
        <taxon>Rhodospirillales</taxon>
        <taxon>Rhodospirillaceae</taxon>
        <taxon>Magnetospirillum</taxon>
    </lineage>
</organism>
<proteinExistence type="predicted"/>
<accession>A0A1H6IXD6</accession>
<reference evidence="3" key="1">
    <citation type="submission" date="2016-10" db="EMBL/GenBank/DDBJ databases">
        <authorList>
            <person name="Varghese N."/>
            <person name="Submissions S."/>
        </authorList>
    </citation>
    <scope>NUCLEOTIDE SEQUENCE [LARGE SCALE GENOMIC DNA]</scope>
    <source>
        <strain evidence="3">DSM 13234</strain>
    </source>
</reference>
<gene>
    <name evidence="2" type="ORF">SAMN04244559_02850</name>
</gene>
<dbReference type="Proteomes" id="UP000182983">
    <property type="component" value="Unassembled WGS sequence"/>
</dbReference>
<dbReference type="InterPro" id="IPR013785">
    <property type="entry name" value="Aldolase_TIM"/>
</dbReference>
<dbReference type="CDD" id="cd11615">
    <property type="entry name" value="SAF_NeuB_like"/>
    <property type="match status" value="1"/>
</dbReference>
<dbReference type="InterPro" id="IPR006190">
    <property type="entry name" value="SAF_AFP_Neu5Ac"/>
</dbReference>
<dbReference type="GO" id="GO:0016051">
    <property type="term" value="P:carbohydrate biosynthetic process"/>
    <property type="evidence" value="ECO:0007669"/>
    <property type="project" value="InterPro"/>
</dbReference>
<dbReference type="AlphaFoldDB" id="A0A1H6IXD6"/>
<evidence type="ECO:0000259" key="1">
    <source>
        <dbReference type="PROSITE" id="PS50844"/>
    </source>
</evidence>
<dbReference type="Gene3D" id="3.20.20.70">
    <property type="entry name" value="Aldolase class I"/>
    <property type="match status" value="1"/>
</dbReference>
<sequence>MTTIIAEVGSVHDGSFGNALKLIDMAAECGADAVKFQTHIASAETLRNAPMPPYFKGEPRFEYFNRTGFQLDQWKALKAYADKSGLEFLSSPFSAEAVDLLEEIGIGRYKIPSGEVTNLPMLDRIGQTGKPVLLSSGMSSWAEMDAAVATLLRHHDQLCVMQCTSAYPCPNEAVGLNVLAEMRQRWNLPVGYSDHTLDNHAIFAAVALGATVVEKHMTFSRRMYGSDAPHSAEPDQFIELVKGVRAIDSMLAHPLDKSDVTPFQSMKQIFQKSVVSLCDIPAGTVIEPAMVGIKKPGDGIPAAKLGDVIGSRANKTIPADCVLMPGDISWKP</sequence>
<dbReference type="Pfam" id="PF08666">
    <property type="entry name" value="SAF"/>
    <property type="match status" value="1"/>
</dbReference>
<protein>
    <submittedName>
        <fullName evidence="2">N-acetylneuraminate synthase</fullName>
    </submittedName>
</protein>
<dbReference type="InterPro" id="IPR057736">
    <property type="entry name" value="SAF_PseI/NeuA/NeuB"/>
</dbReference>
<evidence type="ECO:0000313" key="3">
    <source>
        <dbReference type="Proteomes" id="UP000182983"/>
    </source>
</evidence>
<dbReference type="Pfam" id="PF03102">
    <property type="entry name" value="NeuB"/>
    <property type="match status" value="1"/>
</dbReference>
<dbReference type="OrthoDB" id="9781701at2"/>